<comment type="caution">
    <text evidence="2">The sequence shown here is derived from an EMBL/GenBank/DDBJ whole genome shotgun (WGS) entry which is preliminary data.</text>
</comment>
<dbReference type="AlphaFoldDB" id="A0A8X6U3N6"/>
<name>A0A8X6U3N6_NEPPI</name>
<protein>
    <recommendedName>
        <fullName evidence="1">Ribosomal protein eL8/eL30/eS12/Gadd45 domain-containing protein</fullName>
    </recommendedName>
</protein>
<dbReference type="OrthoDB" id="6432157at2759"/>
<keyword evidence="3" id="KW-1185">Reference proteome</keyword>
<dbReference type="InterPro" id="IPR029064">
    <property type="entry name" value="Ribosomal_eL30-like_sf"/>
</dbReference>
<reference evidence="2" key="1">
    <citation type="submission" date="2020-08" db="EMBL/GenBank/DDBJ databases">
        <title>Multicomponent nature underlies the extraordinary mechanical properties of spider dragline silk.</title>
        <authorList>
            <person name="Kono N."/>
            <person name="Nakamura H."/>
            <person name="Mori M."/>
            <person name="Yoshida Y."/>
            <person name="Ohtoshi R."/>
            <person name="Malay A.D."/>
            <person name="Moran D.A.P."/>
            <person name="Tomita M."/>
            <person name="Numata K."/>
            <person name="Arakawa K."/>
        </authorList>
    </citation>
    <scope>NUCLEOTIDE SEQUENCE</scope>
</reference>
<sequence>MGRNKCNKRKLEFEKSEESENKQIIHNSIIKEISSLSKPKGLVVGTNEVLRLLEKEKLGVVFLFSAKASPSIFHTLSQWCKATDVPFITLLEKDKVILGSQFPVSVSYGILKESLKELNALDDLLKQGQKNKKQAILSCDSTSKHTKLLPVKESAVCKKQEDVYTCYHTHKKLFAKQTNVTKADNFISLHLNSKVMDFLDYDSVIKSDINK</sequence>
<dbReference type="Pfam" id="PF01248">
    <property type="entry name" value="Ribosomal_L7Ae"/>
    <property type="match status" value="1"/>
</dbReference>
<gene>
    <name evidence="2" type="primary">NCL1_45205</name>
    <name evidence="2" type="ORF">NPIL_489841</name>
</gene>
<dbReference type="Gene3D" id="3.30.1330.30">
    <property type="match status" value="1"/>
</dbReference>
<evidence type="ECO:0000313" key="3">
    <source>
        <dbReference type="Proteomes" id="UP000887013"/>
    </source>
</evidence>
<evidence type="ECO:0000259" key="1">
    <source>
        <dbReference type="Pfam" id="PF01248"/>
    </source>
</evidence>
<feature type="domain" description="Ribosomal protein eL8/eL30/eS12/Gadd45" evidence="1">
    <location>
        <begin position="31"/>
        <end position="94"/>
    </location>
</feature>
<evidence type="ECO:0000313" key="2">
    <source>
        <dbReference type="EMBL" id="GFT71644.1"/>
    </source>
</evidence>
<dbReference type="EMBL" id="BMAW01021148">
    <property type="protein sequence ID" value="GFT71644.1"/>
    <property type="molecule type" value="Genomic_DNA"/>
</dbReference>
<dbReference type="Proteomes" id="UP000887013">
    <property type="component" value="Unassembled WGS sequence"/>
</dbReference>
<organism evidence="2 3">
    <name type="scientific">Nephila pilipes</name>
    <name type="common">Giant wood spider</name>
    <name type="synonym">Nephila maculata</name>
    <dbReference type="NCBI Taxonomy" id="299642"/>
    <lineage>
        <taxon>Eukaryota</taxon>
        <taxon>Metazoa</taxon>
        <taxon>Ecdysozoa</taxon>
        <taxon>Arthropoda</taxon>
        <taxon>Chelicerata</taxon>
        <taxon>Arachnida</taxon>
        <taxon>Araneae</taxon>
        <taxon>Araneomorphae</taxon>
        <taxon>Entelegynae</taxon>
        <taxon>Araneoidea</taxon>
        <taxon>Nephilidae</taxon>
        <taxon>Nephila</taxon>
    </lineage>
</organism>
<accession>A0A8X6U3N6</accession>
<dbReference type="InterPro" id="IPR004038">
    <property type="entry name" value="Ribosomal_eL8/eL30/eS12/Gad45"/>
</dbReference>
<dbReference type="SUPFAM" id="SSF55315">
    <property type="entry name" value="L30e-like"/>
    <property type="match status" value="1"/>
</dbReference>
<proteinExistence type="predicted"/>